<feature type="compositionally biased region" description="Low complexity" evidence="1">
    <location>
        <begin position="391"/>
        <end position="408"/>
    </location>
</feature>
<evidence type="ECO:0000259" key="3">
    <source>
        <dbReference type="Pfam" id="PF00535"/>
    </source>
</evidence>
<feature type="region of interest" description="Disordered" evidence="1">
    <location>
        <begin position="1"/>
        <end position="58"/>
    </location>
</feature>
<dbReference type="PANTHER" id="PTHR43179">
    <property type="entry name" value="RHAMNOSYLTRANSFERASE WBBL"/>
    <property type="match status" value="1"/>
</dbReference>
<dbReference type="GO" id="GO:0016740">
    <property type="term" value="F:transferase activity"/>
    <property type="evidence" value="ECO:0007669"/>
    <property type="project" value="UniProtKB-KW"/>
</dbReference>
<accession>A0A544QMV6</accession>
<sequence>MTATDTTAESTEASESTAAESMGANGSTGAESTAAESAAAPTADDDRTVREIDPTTPAEKGAIPLSVVIITENEADQVEDCIESVFAACRGVSAFEVILVDSASTDRTIERARRYPVTILRIPEEHTVSCGAGRFVGDQVARGELVLHVDGDMTLTETWLPRAIDYLRNNEDTVGVEGCLDESIQTGVREVNKIGGVTLYDAAALAAIGGFDPWLQGYEDVDVGFQLTTAGKRLVRLPEVSATHDDDPEIPEPLRRWRQGYYVAPGQTIRKWLGEPAILRLLLRRQRYKLGLVAWFAAGVVSLVFTPLLVGWLVFSAIGFAVIASKRGLQGAVDFLATKTLAIVGVAEGLTRSPRPASAYPLSAVEVVAAGRVLQGSPLDAEKQPEPTADETGSTADTAESTADETTSVADTAESATDQD</sequence>
<dbReference type="Proteomes" id="UP000315385">
    <property type="component" value="Unassembled WGS sequence"/>
</dbReference>
<dbReference type="PANTHER" id="PTHR43179:SF7">
    <property type="entry name" value="RHAMNOSYLTRANSFERASE WBBL"/>
    <property type="match status" value="1"/>
</dbReference>
<feature type="compositionally biased region" description="Basic and acidic residues" evidence="1">
    <location>
        <begin position="44"/>
        <end position="53"/>
    </location>
</feature>
<gene>
    <name evidence="4" type="ORF">EWF95_07060</name>
</gene>
<evidence type="ECO:0000256" key="1">
    <source>
        <dbReference type="SAM" id="MobiDB-lite"/>
    </source>
</evidence>
<dbReference type="InterPro" id="IPR029044">
    <property type="entry name" value="Nucleotide-diphossugar_trans"/>
</dbReference>
<feature type="transmembrane region" description="Helical" evidence="2">
    <location>
        <begin position="290"/>
        <end position="315"/>
    </location>
</feature>
<keyword evidence="2" id="KW-0472">Membrane</keyword>
<keyword evidence="4" id="KW-0808">Transferase</keyword>
<dbReference type="EMBL" id="SESI01000002">
    <property type="protein sequence ID" value="TQQ80248.1"/>
    <property type="molecule type" value="Genomic_DNA"/>
</dbReference>
<proteinExistence type="predicted"/>
<evidence type="ECO:0000256" key="2">
    <source>
        <dbReference type="SAM" id="Phobius"/>
    </source>
</evidence>
<feature type="domain" description="Glycosyltransferase 2-like" evidence="3">
    <location>
        <begin position="66"/>
        <end position="173"/>
    </location>
</feature>
<keyword evidence="5" id="KW-1185">Reference proteome</keyword>
<dbReference type="AlphaFoldDB" id="A0A544QMV6"/>
<evidence type="ECO:0000313" key="4">
    <source>
        <dbReference type="EMBL" id="TQQ80248.1"/>
    </source>
</evidence>
<dbReference type="InterPro" id="IPR001173">
    <property type="entry name" value="Glyco_trans_2-like"/>
</dbReference>
<dbReference type="SUPFAM" id="SSF53448">
    <property type="entry name" value="Nucleotide-diphospho-sugar transferases"/>
    <property type="match status" value="1"/>
</dbReference>
<dbReference type="OrthoDB" id="147253at2157"/>
<dbReference type="Pfam" id="PF00535">
    <property type="entry name" value="Glycos_transf_2"/>
    <property type="match status" value="1"/>
</dbReference>
<organism evidence="4 5">
    <name type="scientific">Halonotius roseus</name>
    <dbReference type="NCBI Taxonomy" id="2511997"/>
    <lineage>
        <taxon>Archaea</taxon>
        <taxon>Methanobacteriati</taxon>
        <taxon>Methanobacteriota</taxon>
        <taxon>Stenosarchaea group</taxon>
        <taxon>Halobacteria</taxon>
        <taxon>Halobacteriales</taxon>
        <taxon>Haloferacaceae</taxon>
        <taxon>Halonotius</taxon>
    </lineage>
</organism>
<evidence type="ECO:0000313" key="5">
    <source>
        <dbReference type="Proteomes" id="UP000315385"/>
    </source>
</evidence>
<dbReference type="RefSeq" id="WP_142443370.1">
    <property type="nucleotide sequence ID" value="NZ_SESI01000002.1"/>
</dbReference>
<feature type="region of interest" description="Disordered" evidence="1">
    <location>
        <begin position="376"/>
        <end position="420"/>
    </location>
</feature>
<protein>
    <submittedName>
        <fullName evidence="4">Glycosyltransferase</fullName>
    </submittedName>
</protein>
<comment type="caution">
    <text evidence="4">The sequence shown here is derived from an EMBL/GenBank/DDBJ whole genome shotgun (WGS) entry which is preliminary data.</text>
</comment>
<dbReference type="Gene3D" id="3.90.550.10">
    <property type="entry name" value="Spore Coat Polysaccharide Biosynthesis Protein SpsA, Chain A"/>
    <property type="match status" value="1"/>
</dbReference>
<reference evidence="4 5" key="1">
    <citation type="submission" date="2019-02" db="EMBL/GenBank/DDBJ databases">
        <title>Halonotius sp. a new haloqrchaeon isolated from saline water.</title>
        <authorList>
            <person name="Duran-Viseras A."/>
            <person name="Sanchez-Porro C."/>
            <person name="Ventosa A."/>
        </authorList>
    </citation>
    <scope>NUCLEOTIDE SEQUENCE [LARGE SCALE GENOMIC DNA]</scope>
    <source>
        <strain evidence="4 5">F9-27</strain>
    </source>
</reference>
<keyword evidence="2" id="KW-1133">Transmembrane helix</keyword>
<feature type="compositionally biased region" description="Low complexity" evidence="1">
    <location>
        <begin position="1"/>
        <end position="42"/>
    </location>
</feature>
<name>A0A544QMV6_9EURY</name>
<keyword evidence="2" id="KW-0812">Transmembrane</keyword>